<reference evidence="2 3" key="1">
    <citation type="submission" date="2024-01" db="EMBL/GenBank/DDBJ databases">
        <title>The genomes of 5 underutilized Papilionoideae crops provide insights into root nodulation and disease resistanc.</title>
        <authorList>
            <person name="Jiang F."/>
        </authorList>
    </citation>
    <scope>NUCLEOTIDE SEQUENCE [LARGE SCALE GENOMIC DNA]</scope>
    <source>
        <strain evidence="2">LVBAO_FW01</strain>
        <tissue evidence="2">Leaves</tissue>
    </source>
</reference>
<dbReference type="InterPro" id="IPR031327">
    <property type="entry name" value="MCM"/>
</dbReference>
<dbReference type="Proteomes" id="UP001367508">
    <property type="component" value="Unassembled WGS sequence"/>
</dbReference>
<dbReference type="Pfam" id="PF17207">
    <property type="entry name" value="MCM_OB"/>
    <property type="match status" value="1"/>
</dbReference>
<name>A0AAN9KTC2_CANGL</name>
<dbReference type="GO" id="GO:1902969">
    <property type="term" value="P:mitotic DNA replication"/>
    <property type="evidence" value="ECO:0007669"/>
    <property type="project" value="TreeGrafter"/>
</dbReference>
<dbReference type="PANTHER" id="PTHR11630">
    <property type="entry name" value="DNA REPLICATION LICENSING FACTOR MCM FAMILY MEMBER"/>
    <property type="match status" value="1"/>
</dbReference>
<proteinExistence type="predicted"/>
<feature type="domain" description="MCM OB" evidence="1">
    <location>
        <begin position="1"/>
        <end position="44"/>
    </location>
</feature>
<sequence length="235" mass="25818">MQETSKEISASSLPRSLDVILCDEIVEQTRVGDTVIFTGTVVVIPNIFSLASLGEKSKCRQEASHHKGSTTGNKGVKGLKALEVRRPILLSNFYRHLCSDFCAKSQFHKYTSGIVPRSMYTSRKPSSITLHLVACTSCWRLRKGQFHNAWAHILVIAHSGRVSLQENTKGLLRNMLSFNKSFRGAIAWEPTDIVVPILVNLVEITTVGEPTKVLPGTMILAGLISLVSGECNVDI</sequence>
<organism evidence="2 3">
    <name type="scientific">Canavalia gladiata</name>
    <name type="common">Sword bean</name>
    <name type="synonym">Dolichos gladiatus</name>
    <dbReference type="NCBI Taxonomy" id="3824"/>
    <lineage>
        <taxon>Eukaryota</taxon>
        <taxon>Viridiplantae</taxon>
        <taxon>Streptophyta</taxon>
        <taxon>Embryophyta</taxon>
        <taxon>Tracheophyta</taxon>
        <taxon>Spermatophyta</taxon>
        <taxon>Magnoliopsida</taxon>
        <taxon>eudicotyledons</taxon>
        <taxon>Gunneridae</taxon>
        <taxon>Pentapetalae</taxon>
        <taxon>rosids</taxon>
        <taxon>fabids</taxon>
        <taxon>Fabales</taxon>
        <taxon>Fabaceae</taxon>
        <taxon>Papilionoideae</taxon>
        <taxon>50 kb inversion clade</taxon>
        <taxon>NPAAA clade</taxon>
        <taxon>indigoferoid/millettioid clade</taxon>
        <taxon>Phaseoleae</taxon>
        <taxon>Canavalia</taxon>
    </lineage>
</organism>
<dbReference type="InterPro" id="IPR012340">
    <property type="entry name" value="NA-bd_OB-fold"/>
</dbReference>
<protein>
    <recommendedName>
        <fullName evidence="1">MCM OB domain-containing protein</fullName>
    </recommendedName>
</protein>
<keyword evidence="3" id="KW-1185">Reference proteome</keyword>
<gene>
    <name evidence="2" type="ORF">VNO77_27057</name>
</gene>
<dbReference type="GO" id="GO:0005634">
    <property type="term" value="C:nucleus"/>
    <property type="evidence" value="ECO:0007669"/>
    <property type="project" value="TreeGrafter"/>
</dbReference>
<evidence type="ECO:0000259" key="1">
    <source>
        <dbReference type="Pfam" id="PF17207"/>
    </source>
</evidence>
<dbReference type="GO" id="GO:1990518">
    <property type="term" value="F:single-stranded 3'-5' DNA helicase activity"/>
    <property type="evidence" value="ECO:0007669"/>
    <property type="project" value="TreeGrafter"/>
</dbReference>
<dbReference type="InterPro" id="IPR033762">
    <property type="entry name" value="MCM_OB"/>
</dbReference>
<evidence type="ECO:0000313" key="3">
    <source>
        <dbReference type="Proteomes" id="UP001367508"/>
    </source>
</evidence>
<dbReference type="SUPFAM" id="SSF50249">
    <property type="entry name" value="Nucleic acid-binding proteins"/>
    <property type="match status" value="1"/>
</dbReference>
<dbReference type="GO" id="GO:0005524">
    <property type="term" value="F:ATP binding"/>
    <property type="evidence" value="ECO:0007669"/>
    <property type="project" value="InterPro"/>
</dbReference>
<dbReference type="GO" id="GO:0003697">
    <property type="term" value="F:single-stranded DNA binding"/>
    <property type="evidence" value="ECO:0007669"/>
    <property type="project" value="TreeGrafter"/>
</dbReference>
<dbReference type="PANTHER" id="PTHR11630:SF43">
    <property type="entry name" value="DNA REPLICATION LICENSING FACTOR MCM6"/>
    <property type="match status" value="1"/>
</dbReference>
<comment type="caution">
    <text evidence="2">The sequence shown here is derived from an EMBL/GenBank/DDBJ whole genome shotgun (WGS) entry which is preliminary data.</text>
</comment>
<dbReference type="EMBL" id="JAYMYQ010000006">
    <property type="protein sequence ID" value="KAK7323580.1"/>
    <property type="molecule type" value="Genomic_DNA"/>
</dbReference>
<dbReference type="Gene3D" id="2.40.50.140">
    <property type="entry name" value="Nucleic acid-binding proteins"/>
    <property type="match status" value="1"/>
</dbReference>
<evidence type="ECO:0000313" key="2">
    <source>
        <dbReference type="EMBL" id="KAK7323580.1"/>
    </source>
</evidence>
<accession>A0AAN9KTC2</accession>
<dbReference type="GO" id="GO:0000727">
    <property type="term" value="P:double-strand break repair via break-induced replication"/>
    <property type="evidence" value="ECO:0007669"/>
    <property type="project" value="TreeGrafter"/>
</dbReference>
<dbReference type="AlphaFoldDB" id="A0AAN9KTC2"/>
<dbReference type="GO" id="GO:0042555">
    <property type="term" value="C:MCM complex"/>
    <property type="evidence" value="ECO:0007669"/>
    <property type="project" value="TreeGrafter"/>
</dbReference>